<accession>A0A1Y4V3G8</accession>
<sequence length="149" mass="17197">MIRQRFTLPKYGWSCMVYYAVDTYYTEEILDSMHSIGCDGDMLRTAYDNINSGNLNTGVTYSNFGTRETVMVIALTSSSKEFAKSWRHECGHMATHICQAFGIDPYGEEIQYIGDDIIEKTWEYAKSLLCECKCCKNEVKHLIHQPYEK</sequence>
<reference evidence="2" key="1">
    <citation type="submission" date="2017-04" db="EMBL/GenBank/DDBJ databases">
        <title>Function of individual gut microbiota members based on whole genome sequencing of pure cultures obtained from chicken caecum.</title>
        <authorList>
            <person name="Medvecky M."/>
            <person name="Cejkova D."/>
            <person name="Polansky O."/>
            <person name="Karasova D."/>
            <person name="Kubasova T."/>
            <person name="Cizek A."/>
            <person name="Rychlik I."/>
        </authorList>
    </citation>
    <scope>NUCLEOTIDE SEQUENCE [LARGE SCALE GENOMIC DNA]</scope>
    <source>
        <strain evidence="2">An109</strain>
    </source>
</reference>
<evidence type="ECO:0000313" key="2">
    <source>
        <dbReference type="Proteomes" id="UP000196036"/>
    </source>
</evidence>
<dbReference type="AlphaFoldDB" id="A0A1Y4V3G8"/>
<protein>
    <submittedName>
        <fullName evidence="1">Uncharacterized protein</fullName>
    </submittedName>
</protein>
<name>A0A1Y4V3G8_9BACE</name>
<comment type="caution">
    <text evidence="1">The sequence shown here is derived from an EMBL/GenBank/DDBJ whole genome shotgun (WGS) entry which is preliminary data.</text>
</comment>
<organism evidence="1 2">
    <name type="scientific">Bacteroides xylanisolvens</name>
    <dbReference type="NCBI Taxonomy" id="371601"/>
    <lineage>
        <taxon>Bacteria</taxon>
        <taxon>Pseudomonadati</taxon>
        <taxon>Bacteroidota</taxon>
        <taxon>Bacteroidia</taxon>
        <taxon>Bacteroidales</taxon>
        <taxon>Bacteroidaceae</taxon>
        <taxon>Bacteroides</taxon>
    </lineage>
</organism>
<dbReference type="EMBL" id="NFLW01000036">
    <property type="protein sequence ID" value="OUQ64637.1"/>
    <property type="molecule type" value="Genomic_DNA"/>
</dbReference>
<dbReference type="RefSeq" id="WP_087318708.1">
    <property type="nucleotide sequence ID" value="NZ_NFLW01000036.1"/>
</dbReference>
<dbReference type="Proteomes" id="UP000196036">
    <property type="component" value="Unassembled WGS sequence"/>
</dbReference>
<gene>
    <name evidence="1" type="ORF">B5E52_17035</name>
</gene>
<evidence type="ECO:0000313" key="1">
    <source>
        <dbReference type="EMBL" id="OUQ64637.1"/>
    </source>
</evidence>
<proteinExistence type="predicted"/>